<dbReference type="InterPro" id="IPR010520">
    <property type="entry name" value="FrsA-like"/>
</dbReference>
<evidence type="ECO:0000256" key="1">
    <source>
        <dbReference type="ARBA" id="ARBA00008645"/>
    </source>
</evidence>
<protein>
    <recommendedName>
        <fullName evidence="5">Alpha/beta hydrolase</fullName>
    </recommendedName>
</protein>
<evidence type="ECO:0000313" key="4">
    <source>
        <dbReference type="Proteomes" id="UP000093898"/>
    </source>
</evidence>
<dbReference type="SUPFAM" id="SSF53474">
    <property type="entry name" value="alpha/beta-Hydrolases"/>
    <property type="match status" value="1"/>
</dbReference>
<dbReference type="InterPro" id="IPR050261">
    <property type="entry name" value="FrsA_esterase"/>
</dbReference>
<evidence type="ECO:0008006" key="5">
    <source>
        <dbReference type="Google" id="ProtNLM"/>
    </source>
</evidence>
<sequence length="434" mass="47002">MSRIAKNLIVSVCALTGTTEHAARRVGVGYFLPELFVDRFANMGGIDKQLFASQLRDCRSFDDQSWADYWRRFAVRHLDVAAAALDRLGGPAPTALLVPADDDLVARLGAVLAPAVDVLAERTPETVGQLVTSFIADNPDHVDAAVAIDELVKAMTYLFAASWPGWTPRRLQAYAESQCLFEALLRALAPAMGIDVEVITLHVDGEAVKGYAAFPVGSEPVATVLITNGLEGAIQEVAMPILKYRHSGMAVVTMEMPGTYAYRKPLSVESENLYTAMLDHLAAHPRVDADRIGMVGVSFGAHWAARITARDKRIRAAVCNGGLYRRSFKPSATFGKPAIILESLRNTTGASSLIGLGRRLHALSLEAHYADITVPLLVINGDTDTLVSAQDSVDLADAVPNAELILYPNDDHCAMGHYSEWLATSVDWLQRHLG</sequence>
<proteinExistence type="inferred from homology"/>
<evidence type="ECO:0000313" key="3">
    <source>
        <dbReference type="EMBL" id="OBJ42518.1"/>
    </source>
</evidence>
<dbReference type="RefSeq" id="WP_064980717.1">
    <property type="nucleotide sequence ID" value="NZ_LZLC01000099.1"/>
</dbReference>
<comment type="similarity">
    <text evidence="1">Belongs to the AB hydrolase superfamily.</text>
</comment>
<name>A0A1A3H4G4_MYCMU</name>
<organism evidence="3 4">
    <name type="scientific">Mycolicibacterium mucogenicum</name>
    <name type="common">Mycobacterium mucogenicum</name>
    <dbReference type="NCBI Taxonomy" id="56689"/>
    <lineage>
        <taxon>Bacteria</taxon>
        <taxon>Bacillati</taxon>
        <taxon>Actinomycetota</taxon>
        <taxon>Actinomycetes</taxon>
        <taxon>Mycobacteriales</taxon>
        <taxon>Mycobacteriaceae</taxon>
        <taxon>Mycolicibacterium</taxon>
    </lineage>
</organism>
<gene>
    <name evidence="3" type="ORF">A5630_20620</name>
</gene>
<dbReference type="Proteomes" id="UP000093898">
    <property type="component" value="Unassembled WGS sequence"/>
</dbReference>
<evidence type="ECO:0000256" key="2">
    <source>
        <dbReference type="ARBA" id="ARBA00022801"/>
    </source>
</evidence>
<keyword evidence="2" id="KW-0378">Hydrolase</keyword>
<dbReference type="GO" id="GO:0016787">
    <property type="term" value="F:hydrolase activity"/>
    <property type="evidence" value="ECO:0007669"/>
    <property type="project" value="UniProtKB-KW"/>
</dbReference>
<reference evidence="3 4" key="1">
    <citation type="submission" date="2016-06" db="EMBL/GenBank/DDBJ databases">
        <authorList>
            <person name="Kjaerup R.B."/>
            <person name="Dalgaard T.S."/>
            <person name="Juul-Madsen H.R."/>
        </authorList>
    </citation>
    <scope>NUCLEOTIDE SEQUENCE [LARGE SCALE GENOMIC DNA]</scope>
    <source>
        <strain evidence="3 4">1127319.6</strain>
    </source>
</reference>
<dbReference type="AlphaFoldDB" id="A0A1A3H4G4"/>
<dbReference type="Pfam" id="PF06500">
    <property type="entry name" value="FrsA-like"/>
    <property type="match status" value="1"/>
</dbReference>
<comment type="caution">
    <text evidence="3">The sequence shown here is derived from an EMBL/GenBank/DDBJ whole genome shotgun (WGS) entry which is preliminary data.</text>
</comment>
<dbReference type="EMBL" id="LZLC01000099">
    <property type="protein sequence ID" value="OBJ42518.1"/>
    <property type="molecule type" value="Genomic_DNA"/>
</dbReference>
<dbReference type="PANTHER" id="PTHR22946">
    <property type="entry name" value="DIENELACTONE HYDROLASE DOMAIN-CONTAINING PROTEIN-RELATED"/>
    <property type="match status" value="1"/>
</dbReference>
<dbReference type="OrthoDB" id="9765647at2"/>
<dbReference type="Gene3D" id="3.40.50.1820">
    <property type="entry name" value="alpha/beta hydrolase"/>
    <property type="match status" value="1"/>
</dbReference>
<accession>A0A1A3H4G4</accession>
<dbReference type="PANTHER" id="PTHR22946:SF12">
    <property type="entry name" value="CONIDIAL PIGMENT BIOSYNTHESIS PROTEIN AYG1 (AFU_ORTHOLOGUE AFUA_2G17550)"/>
    <property type="match status" value="1"/>
</dbReference>
<dbReference type="InterPro" id="IPR029058">
    <property type="entry name" value="AB_hydrolase_fold"/>
</dbReference>